<dbReference type="FunCoup" id="Q7PYC4">
    <property type="interactions" value="246"/>
</dbReference>
<feature type="region of interest" description="Disordered" evidence="14">
    <location>
        <begin position="1108"/>
        <end position="1165"/>
    </location>
</feature>
<dbReference type="KEGG" id="aga:1281255"/>
<feature type="compositionally biased region" description="Polar residues" evidence="14">
    <location>
        <begin position="840"/>
        <end position="868"/>
    </location>
</feature>
<dbReference type="HOGENOM" id="CLU_008895_0_0_1"/>
<feature type="compositionally biased region" description="Low complexity" evidence="14">
    <location>
        <begin position="419"/>
        <end position="435"/>
    </location>
</feature>
<keyword evidence="5" id="KW-0418">Kinase</keyword>
<feature type="region of interest" description="Disordered" evidence="14">
    <location>
        <begin position="50"/>
        <end position="84"/>
    </location>
</feature>
<evidence type="ECO:0000256" key="4">
    <source>
        <dbReference type="ARBA" id="ARBA00022741"/>
    </source>
</evidence>
<gene>
    <name evidence="17" type="primary">1281255</name>
    <name evidence="16" type="ORF">AgaP_AGAP001867</name>
</gene>
<evidence type="ECO:0000256" key="6">
    <source>
        <dbReference type="ARBA" id="ARBA00022840"/>
    </source>
</evidence>
<dbReference type="GO" id="GO:0005829">
    <property type="term" value="C:cytosol"/>
    <property type="evidence" value="ECO:0007669"/>
    <property type="project" value="UniProtKB-ARBA"/>
</dbReference>
<evidence type="ECO:0000256" key="3">
    <source>
        <dbReference type="ARBA" id="ARBA00022679"/>
    </source>
</evidence>
<feature type="region of interest" description="Disordered" evidence="14">
    <location>
        <begin position="1073"/>
        <end position="1096"/>
    </location>
</feature>
<dbReference type="GO" id="GO:0030707">
    <property type="term" value="P:follicle cell of egg chamber development"/>
    <property type="evidence" value="ECO:0007669"/>
    <property type="project" value="UniProtKB-ARBA"/>
</dbReference>
<proteinExistence type="inferred from homology"/>
<evidence type="ECO:0000256" key="13">
    <source>
        <dbReference type="PROSITE-ProRule" id="PRU10141"/>
    </source>
</evidence>
<evidence type="ECO:0000256" key="11">
    <source>
        <dbReference type="ARBA" id="ARBA00049299"/>
    </source>
</evidence>
<dbReference type="GO" id="GO:0008545">
    <property type="term" value="F:JUN kinase kinase activity"/>
    <property type="evidence" value="ECO:0000318"/>
    <property type="project" value="GO_Central"/>
</dbReference>
<dbReference type="GO" id="GO:0043068">
    <property type="term" value="P:positive regulation of programmed cell death"/>
    <property type="evidence" value="ECO:0007669"/>
    <property type="project" value="UniProtKB-ARBA"/>
</dbReference>
<dbReference type="GO" id="GO:0005524">
    <property type="term" value="F:ATP binding"/>
    <property type="evidence" value="ECO:0007669"/>
    <property type="project" value="UniProtKB-UniRule"/>
</dbReference>
<keyword evidence="7" id="KW-0829">Tyrosine-protein kinase</keyword>
<dbReference type="EnsemblMetazoa" id="AGAP001867-RA">
    <property type="protein sequence ID" value="AGAP001867-PA"/>
    <property type="gene ID" value="AGAP001867"/>
</dbReference>
<dbReference type="EMBL" id="AAAB01008987">
    <property type="protein sequence ID" value="EAA01069.5"/>
    <property type="molecule type" value="Genomic_DNA"/>
</dbReference>
<keyword evidence="3" id="KW-0808">Transferase</keyword>
<name>Q7PYC4_ANOGA</name>
<sequence>MLPTGTHPATAPSDGRASEVGKNGSTTATMSGSSIDNRITMMEQMIQNPRSTPSLSLPISTQPPANRFNRTGSGGMGGPNRPSLGLNLPIVSGTRRSESELKFQKIVDKSGLLKINDKIYRTQLSDLEDLGELGNGTSGHVVKMRHNPSGAIIAVKQMRRTGNDEENKRIIMDLDVVLKSENCKYIVKCLGCFITDADVWICMELMTTCFDKLQKKSKKPVPEEILGKVTVATVRALAYLKDNHRVIHRDVKPSNILIDDRGNIKLCDFGISGRLVDSNARTRSAGCAAYMAPERIDPAKTVYDIRADVWSLGITLVELATGVFPYRGCVTDFEVLTQVLTSNPPRLPEDQNFSPEFRDFVQLCLQKDYQARPKYPDLLRHAFLQRAEHDTTINVGEWFRNVAVNCGIQLTSTPPPPTAGSSASVSSPPTWTASSEQTRIPTPLGSLTEVVQAQSNQQKQTIAIAASSIPIKSTATILSPHIANEAPSNLSDLQQRSQHELNQQQQLLQSKLSNISLASSSSSTSAAAAAAAGSTPVPASSYTPTSSSSAAGAGAFDTRRSPSPQAYYLAKMQPKSAITSTSVPIASGGGPAFERNGSLEPARKYKHSPFLSRRTASEYGNGSPKKESTLSSLGQSIFKNLTTSPFAQRKSLPPGESKLAYPPPASPSPMPVASATIYANGGGGGGAGAGGMGSSPSSPLLLLRKAHHDGSETETQYKHLHGNTSPIVLQRFYHQQNQLKEQQREALQQHHHHQQQQQQQQQQHQQQQQQVIYGYSSPSPIPSASEASPRPIRYSPLPSHRTVHHGVHPVLSNTGGTTTLHQSAIPLYKHHEPAAPLAPSQPSGIPVYQQQTTASPKHKSSSFFNTFSRGMKSGGRGDKVIDRGGTAAPPTMMSGAADRSLYAGTTTTNTTHQTALYQHHHQGQPNTSSMLHRHGALSGISNGGGGGGAGLAMPEGSKEDADIKRKFASFVKLNLSNNVTGASGTGTTTAGDRLTLKEKHLQQQQLLQQQQQFLLQQQQHQQQHYVSSNPFDGMTAGGMGGVYGAGPYPSGGSSAASIVQPPSAIPQLAHVLNSPATDRRHRSPDPPPRLNRGQSPLLLQRKLEQLGHTGSPLMNRRPFNSTSPSPPLPPRRASESAPGSPQHLRARINYTPEPHRRPYHTTIEQ</sequence>
<dbReference type="Gene3D" id="3.30.200.20">
    <property type="entry name" value="Phosphorylase Kinase, domain 1"/>
    <property type="match status" value="1"/>
</dbReference>
<dbReference type="Pfam" id="PF00069">
    <property type="entry name" value="Pkinase"/>
    <property type="match status" value="1"/>
</dbReference>
<dbReference type="Proteomes" id="UP000007062">
    <property type="component" value="Chromosome 2R"/>
</dbReference>
<evidence type="ECO:0000256" key="2">
    <source>
        <dbReference type="ARBA" id="ARBA00022553"/>
    </source>
</evidence>
<reference evidence="17" key="6">
    <citation type="submission" date="2020-05" db="UniProtKB">
        <authorList>
            <consortium name="EnsemblMetazoa"/>
        </authorList>
    </citation>
    <scope>IDENTIFICATION</scope>
    <source>
        <strain evidence="17">PEST</strain>
    </source>
</reference>
<feature type="region of interest" description="Disordered" evidence="14">
    <location>
        <begin position="1"/>
        <end position="34"/>
    </location>
</feature>
<reference evidence="16" key="4">
    <citation type="journal article" date="2007" name="Genome Biol.">
        <title>Update of the Anopheles gambiae PEST genome assembly.</title>
        <authorList>
            <person name="Sharakhova M.V."/>
            <person name="Hammond M.P."/>
            <person name="Lobo N.F."/>
            <person name="Krzywinski J."/>
            <person name="Unger M.F."/>
            <person name="Hillenmeyer M.E."/>
            <person name="Bruggner R.V."/>
            <person name="Birney E."/>
            <person name="Collins F.H."/>
        </authorList>
    </citation>
    <scope>NUCLEOTIDE SEQUENCE</scope>
    <source>
        <strain evidence="16">PEST</strain>
    </source>
</reference>
<feature type="compositionally biased region" description="Low complexity" evidence="14">
    <location>
        <begin position="535"/>
        <end position="551"/>
    </location>
</feature>
<keyword evidence="4 13" id="KW-0547">Nucleotide-binding</keyword>
<dbReference type="GO" id="GO:0010508">
    <property type="term" value="P:positive regulation of autophagy"/>
    <property type="evidence" value="ECO:0007669"/>
    <property type="project" value="UniProtKB-ARBA"/>
</dbReference>
<reference evidence="16 18" key="1">
    <citation type="journal article" date="2002" name="Science">
        <title>The genome sequence of the malaria mosquito Anopheles gambiae.</title>
        <authorList>
            <person name="Holt R.A."/>
            <person name="Subramanian G.M."/>
            <person name="Halpern A."/>
            <person name="Sutton G.G."/>
            <person name="Charlab R."/>
            <person name="Nusskern D.R."/>
            <person name="Wincker P."/>
            <person name="Clark A.G."/>
            <person name="Ribeiro J.M."/>
            <person name="Wides R."/>
            <person name="Salzberg S.L."/>
            <person name="Loftus B."/>
            <person name="Yandell M."/>
            <person name="Majoros W.H."/>
            <person name="Rusch D.B."/>
            <person name="Lai Z."/>
            <person name="Kraft C.L."/>
            <person name="Abril J.F."/>
            <person name="Anthouard V."/>
            <person name="Arensburger P."/>
            <person name="Atkinson P.W."/>
            <person name="Baden H."/>
            <person name="de Berardinis V."/>
            <person name="Baldwin D."/>
            <person name="Benes V."/>
            <person name="Biedler J."/>
            <person name="Blass C."/>
            <person name="Bolanos R."/>
            <person name="Boscus D."/>
            <person name="Barnstead M."/>
            <person name="Cai S."/>
            <person name="Center A."/>
            <person name="Chaturverdi K."/>
            <person name="Christophides G.K."/>
            <person name="Chrystal M.A."/>
            <person name="Clamp M."/>
            <person name="Cravchik A."/>
            <person name="Curwen V."/>
            <person name="Dana A."/>
            <person name="Delcher A."/>
            <person name="Dew I."/>
            <person name="Evans C.A."/>
            <person name="Flanigan M."/>
            <person name="Grundschober-Freimoser A."/>
            <person name="Friedli L."/>
            <person name="Gu Z."/>
            <person name="Guan P."/>
            <person name="Guigo R."/>
            <person name="Hillenmeyer M.E."/>
            <person name="Hladun S.L."/>
            <person name="Hogan J.R."/>
            <person name="Hong Y.S."/>
            <person name="Hoover J."/>
            <person name="Jaillon O."/>
            <person name="Ke Z."/>
            <person name="Kodira C."/>
            <person name="Kokoza E."/>
            <person name="Koutsos A."/>
            <person name="Letunic I."/>
            <person name="Levitsky A."/>
            <person name="Liang Y."/>
            <person name="Lin J.J."/>
            <person name="Lobo N.F."/>
            <person name="Lopez J.R."/>
            <person name="Malek J.A."/>
            <person name="McIntosh T.C."/>
            <person name="Meister S."/>
            <person name="Miller J."/>
            <person name="Mobarry C."/>
            <person name="Mongin E."/>
            <person name="Murphy S.D."/>
            <person name="O'Brochta D.A."/>
            <person name="Pfannkoch C."/>
            <person name="Qi R."/>
            <person name="Regier M.A."/>
            <person name="Remington K."/>
            <person name="Shao H."/>
            <person name="Sharakhova M.V."/>
            <person name="Sitter C.D."/>
            <person name="Shetty J."/>
            <person name="Smith T.J."/>
            <person name="Strong R."/>
            <person name="Sun J."/>
            <person name="Thomasova D."/>
            <person name="Ton L.Q."/>
            <person name="Topalis P."/>
            <person name="Tu Z."/>
            <person name="Unger M.F."/>
            <person name="Walenz B."/>
            <person name="Wang A."/>
            <person name="Wang J."/>
            <person name="Wang M."/>
            <person name="Wang X."/>
            <person name="Woodford K.J."/>
            <person name="Wortman J.R."/>
            <person name="Wu M."/>
            <person name="Yao A."/>
            <person name="Zdobnov E.M."/>
            <person name="Zhang H."/>
            <person name="Zhao Q."/>
            <person name="Zhao S."/>
            <person name="Zhu S.C."/>
            <person name="Zhimulev I."/>
            <person name="Coluzzi M."/>
            <person name="della Torre A."/>
            <person name="Roth C.W."/>
            <person name="Louis C."/>
            <person name="Kalush F."/>
            <person name="Mural R.J."/>
            <person name="Myers E.W."/>
            <person name="Adams M.D."/>
            <person name="Smith H.O."/>
            <person name="Broder S."/>
            <person name="Gardner M.J."/>
            <person name="Fraser C.M."/>
            <person name="Birney E."/>
            <person name="Bork P."/>
            <person name="Brey P.T."/>
            <person name="Venter J.C."/>
            <person name="Weissenbach J."/>
            <person name="Kafatos F.C."/>
            <person name="Collins F.H."/>
            <person name="Hoffman S.L."/>
        </authorList>
    </citation>
    <scope>NUCLEOTIDE SEQUENCE [LARGE SCALE GENOMIC DNA]</scope>
    <source>
        <strain evidence="16 18">PEST</strain>
    </source>
</reference>
<organism evidence="16">
    <name type="scientific">Anopheles gambiae</name>
    <name type="common">African malaria mosquito</name>
    <dbReference type="NCBI Taxonomy" id="7165"/>
    <lineage>
        <taxon>Eukaryota</taxon>
        <taxon>Metazoa</taxon>
        <taxon>Ecdysozoa</taxon>
        <taxon>Arthropoda</taxon>
        <taxon>Hexapoda</taxon>
        <taxon>Insecta</taxon>
        <taxon>Pterygota</taxon>
        <taxon>Neoptera</taxon>
        <taxon>Endopterygota</taxon>
        <taxon>Diptera</taxon>
        <taxon>Nematocera</taxon>
        <taxon>Culicoidea</taxon>
        <taxon>Culicidae</taxon>
        <taxon>Anophelinae</taxon>
        <taxon>Anopheles</taxon>
    </lineage>
</organism>
<dbReference type="PANTHER" id="PTHR47238">
    <property type="entry name" value="MITOGEN-ACTIVATED PROTEIN KINASE KINASE 5"/>
    <property type="match status" value="1"/>
</dbReference>
<evidence type="ECO:0000256" key="1">
    <source>
        <dbReference type="ARBA" id="ARBA00022527"/>
    </source>
</evidence>
<dbReference type="PROSITE" id="PS50011">
    <property type="entry name" value="PROTEIN_KINASE_DOM"/>
    <property type="match status" value="1"/>
</dbReference>
<dbReference type="SMART" id="SM00220">
    <property type="entry name" value="S_TKc"/>
    <property type="match status" value="1"/>
</dbReference>
<reference evidence="16" key="2">
    <citation type="submission" date="2002-03" db="EMBL/GenBank/DDBJ databases">
        <authorList>
            <consortium name="The Anopheles Genome Sequencing Consortium"/>
        </authorList>
    </citation>
    <scope>NUCLEOTIDE SEQUENCE</scope>
    <source>
        <strain evidence="16">PEST</strain>
    </source>
</reference>
<dbReference type="OMA" id="GCVTDFE"/>
<comment type="catalytic activity">
    <reaction evidence="10">
        <text>L-seryl-[protein] + ATP = O-phospho-L-seryl-[protein] + ADP + H(+)</text>
        <dbReference type="Rhea" id="RHEA:17989"/>
        <dbReference type="Rhea" id="RHEA-COMP:9863"/>
        <dbReference type="Rhea" id="RHEA-COMP:11604"/>
        <dbReference type="ChEBI" id="CHEBI:15378"/>
        <dbReference type="ChEBI" id="CHEBI:29999"/>
        <dbReference type="ChEBI" id="CHEBI:30616"/>
        <dbReference type="ChEBI" id="CHEBI:83421"/>
        <dbReference type="ChEBI" id="CHEBI:456216"/>
        <dbReference type="EC" id="2.7.12.2"/>
    </reaction>
</comment>
<keyword evidence="1" id="KW-0723">Serine/threonine-protein kinase</keyword>
<evidence type="ECO:0000313" key="16">
    <source>
        <dbReference type="EMBL" id="EAA01069.5"/>
    </source>
</evidence>
<feature type="compositionally biased region" description="Polar residues" evidence="14">
    <location>
        <begin position="50"/>
        <end position="71"/>
    </location>
</feature>
<feature type="region of interest" description="Disordered" evidence="14">
    <location>
        <begin position="644"/>
        <end position="673"/>
    </location>
</feature>
<dbReference type="GO" id="GO:0004674">
    <property type="term" value="F:protein serine/threonine kinase activity"/>
    <property type="evidence" value="ECO:0007669"/>
    <property type="project" value="UniProtKB-KW"/>
</dbReference>
<evidence type="ECO:0000256" key="10">
    <source>
        <dbReference type="ARBA" id="ARBA00049014"/>
    </source>
</evidence>
<dbReference type="FunFam" id="3.30.200.20:FF:000040">
    <property type="entry name" value="Dual specificity mitogen-activated protein kinase kinase"/>
    <property type="match status" value="1"/>
</dbReference>
<feature type="region of interest" description="Disordered" evidence="14">
    <location>
        <begin position="917"/>
        <end position="957"/>
    </location>
</feature>
<evidence type="ECO:0000313" key="17">
    <source>
        <dbReference type="EnsemblMetazoa" id="AGAP001867-PA"/>
    </source>
</evidence>
<feature type="compositionally biased region" description="Low complexity" evidence="14">
    <location>
        <begin position="755"/>
        <end position="793"/>
    </location>
</feature>
<dbReference type="eggNOG" id="KOG0983">
    <property type="taxonomic scope" value="Eukaryota"/>
</dbReference>
<evidence type="ECO:0000256" key="8">
    <source>
        <dbReference type="ARBA" id="ARBA00038035"/>
    </source>
</evidence>
<feature type="region of interest" description="Disordered" evidence="14">
    <location>
        <begin position="535"/>
        <end position="561"/>
    </location>
</feature>
<dbReference type="CDD" id="cd06618">
    <property type="entry name" value="PKc_MKK7"/>
    <property type="match status" value="1"/>
</dbReference>
<evidence type="ECO:0000256" key="5">
    <source>
        <dbReference type="ARBA" id="ARBA00022777"/>
    </source>
</evidence>
<dbReference type="Gene3D" id="1.10.510.10">
    <property type="entry name" value="Transferase(Phosphotransferase) domain 1"/>
    <property type="match status" value="1"/>
</dbReference>
<dbReference type="SUPFAM" id="SSF56112">
    <property type="entry name" value="Protein kinase-like (PK-like)"/>
    <property type="match status" value="1"/>
</dbReference>
<dbReference type="EC" id="2.7.12.2" evidence="9"/>
<dbReference type="PROSITE" id="PS00107">
    <property type="entry name" value="PROTEIN_KINASE_ATP"/>
    <property type="match status" value="1"/>
</dbReference>
<feature type="region of interest" description="Disordered" evidence="14">
    <location>
        <begin position="581"/>
        <end position="631"/>
    </location>
</feature>
<reference evidence="16" key="5">
    <citation type="submission" date="2011-05" db="EMBL/GenBank/DDBJ databases">
        <authorList>
            <consortium name="VectorBase"/>
        </authorList>
    </citation>
    <scope>NUCLEOTIDE SEQUENCE</scope>
    <source>
        <strain evidence="16">PEST</strain>
    </source>
</reference>
<accession>Q7PYC4</accession>
<feature type="region of interest" description="Disordered" evidence="14">
    <location>
        <begin position="413"/>
        <end position="438"/>
    </location>
</feature>
<evidence type="ECO:0000256" key="9">
    <source>
        <dbReference type="ARBA" id="ARBA00038999"/>
    </source>
</evidence>
<comment type="similarity">
    <text evidence="8">Belongs to the protein kinase superfamily. STE Ser/Thr protein kinase family. MAP kinase kinase subfamily.</text>
</comment>
<dbReference type="InterPro" id="IPR017441">
    <property type="entry name" value="Protein_kinase_ATP_BS"/>
</dbReference>
<evidence type="ECO:0000259" key="15">
    <source>
        <dbReference type="PROSITE" id="PS50011"/>
    </source>
</evidence>
<feature type="region of interest" description="Disordered" evidence="14">
    <location>
        <begin position="837"/>
        <end position="895"/>
    </location>
</feature>
<feature type="domain" description="Protein kinase" evidence="15">
    <location>
        <begin position="127"/>
        <end position="384"/>
    </location>
</feature>
<dbReference type="GO" id="GO:0051239">
    <property type="term" value="P:regulation of multicellular organismal process"/>
    <property type="evidence" value="ECO:0007669"/>
    <property type="project" value="UniProtKB-ARBA"/>
</dbReference>
<evidence type="ECO:0000256" key="12">
    <source>
        <dbReference type="ARBA" id="ARBA00051693"/>
    </source>
</evidence>
<evidence type="ECO:0000256" key="14">
    <source>
        <dbReference type="SAM" id="MobiDB-lite"/>
    </source>
</evidence>
<reference evidence="16 17" key="3">
    <citation type="journal article" date="2004" name="Trends Parasitol.">
        <title>The Anopheles gambiae genome: an update.</title>
        <authorList>
            <person name="Mongin E."/>
            <person name="Louis C."/>
            <person name="Holt R.A."/>
            <person name="Birney E."/>
            <person name="Collins F.H."/>
        </authorList>
    </citation>
    <scope>NUCLEOTIDE SEQUENCE</scope>
    <source>
        <strain evidence="16 17">PEST</strain>
    </source>
</reference>
<evidence type="ECO:0000256" key="7">
    <source>
        <dbReference type="ARBA" id="ARBA00023137"/>
    </source>
</evidence>
<dbReference type="InterPro" id="IPR008271">
    <property type="entry name" value="Ser/Thr_kinase_AS"/>
</dbReference>
<feature type="compositionally biased region" description="Gly residues" evidence="14">
    <location>
        <begin position="941"/>
        <end position="950"/>
    </location>
</feature>
<protein>
    <recommendedName>
        <fullName evidence="9">mitogen-activated protein kinase kinase</fullName>
        <ecNumber evidence="9">2.7.12.2</ecNumber>
    </recommendedName>
</protein>
<dbReference type="InterPro" id="IPR000719">
    <property type="entry name" value="Prot_kinase_dom"/>
</dbReference>
<dbReference type="InterPro" id="IPR011009">
    <property type="entry name" value="Kinase-like_dom_sf"/>
</dbReference>
<evidence type="ECO:0000313" key="18">
    <source>
        <dbReference type="Proteomes" id="UP000007062"/>
    </source>
</evidence>
<dbReference type="InterPro" id="IPR052468">
    <property type="entry name" value="Dual_spec_MAPK_kinase"/>
</dbReference>
<dbReference type="PaxDb" id="7165-AGAP001867-PA"/>
<dbReference type="VEuPathDB" id="VectorBase:AGAP001867"/>
<dbReference type="GO" id="GO:0016477">
    <property type="term" value="P:cell migration"/>
    <property type="evidence" value="ECO:0007669"/>
    <property type="project" value="UniProtKB-ARBA"/>
</dbReference>
<keyword evidence="18" id="KW-1185">Reference proteome</keyword>
<dbReference type="GO" id="GO:0051403">
    <property type="term" value="P:stress-activated MAPK cascade"/>
    <property type="evidence" value="ECO:0000318"/>
    <property type="project" value="GO_Central"/>
</dbReference>
<dbReference type="FunFam" id="1.10.510.10:FF:000623">
    <property type="entry name" value="Dual specificity mitogen-activated protein kinase kinase hemipterous"/>
    <property type="match status" value="1"/>
</dbReference>
<keyword evidence="2" id="KW-0597">Phosphoprotein</keyword>
<comment type="catalytic activity">
    <reaction evidence="12">
        <text>L-tyrosyl-[protein] + ATP = O-phospho-L-tyrosyl-[protein] + ADP + H(+)</text>
        <dbReference type="Rhea" id="RHEA:10596"/>
        <dbReference type="Rhea" id="RHEA-COMP:10136"/>
        <dbReference type="Rhea" id="RHEA-COMP:20101"/>
        <dbReference type="ChEBI" id="CHEBI:15378"/>
        <dbReference type="ChEBI" id="CHEBI:30616"/>
        <dbReference type="ChEBI" id="CHEBI:46858"/>
        <dbReference type="ChEBI" id="CHEBI:61978"/>
        <dbReference type="ChEBI" id="CHEBI:456216"/>
        <dbReference type="EC" id="2.7.12.2"/>
    </reaction>
</comment>
<dbReference type="PROSITE" id="PS00108">
    <property type="entry name" value="PROTEIN_KINASE_ST"/>
    <property type="match status" value="1"/>
</dbReference>
<feature type="compositionally biased region" description="Polar residues" evidence="14">
    <location>
        <begin position="23"/>
        <end position="34"/>
    </location>
</feature>
<keyword evidence="6 13" id="KW-0067">ATP-binding</keyword>
<comment type="catalytic activity">
    <reaction evidence="11">
        <text>L-threonyl-[protein] + ATP = O-phospho-L-threonyl-[protein] + ADP + H(+)</text>
        <dbReference type="Rhea" id="RHEA:46608"/>
        <dbReference type="Rhea" id="RHEA-COMP:11060"/>
        <dbReference type="Rhea" id="RHEA-COMP:11605"/>
        <dbReference type="ChEBI" id="CHEBI:15378"/>
        <dbReference type="ChEBI" id="CHEBI:30013"/>
        <dbReference type="ChEBI" id="CHEBI:30616"/>
        <dbReference type="ChEBI" id="CHEBI:61977"/>
        <dbReference type="ChEBI" id="CHEBI:456216"/>
        <dbReference type="EC" id="2.7.12.2"/>
    </reaction>
</comment>
<feature type="binding site" evidence="13">
    <location>
        <position position="156"/>
    </location>
    <ligand>
        <name>ATP</name>
        <dbReference type="ChEBI" id="CHEBI:30616"/>
    </ligand>
</feature>
<feature type="compositionally biased region" description="Pro residues" evidence="14">
    <location>
        <begin position="661"/>
        <end position="670"/>
    </location>
</feature>
<dbReference type="VEuPathDB" id="VectorBase:AGAMI1_014136"/>
<dbReference type="PANTHER" id="PTHR47238:SF2">
    <property type="entry name" value="DUAL SPECIFICITY MITOGEN-ACTIVATED PROTEIN KINASE KINASE HEMIPTEROUS"/>
    <property type="match status" value="1"/>
</dbReference>
<dbReference type="GO" id="GO:0004713">
    <property type="term" value="F:protein tyrosine kinase activity"/>
    <property type="evidence" value="ECO:0007669"/>
    <property type="project" value="UniProtKB-KW"/>
</dbReference>
<dbReference type="AlphaFoldDB" id="Q7PYC4"/>
<feature type="region of interest" description="Disordered" evidence="14">
    <location>
        <begin position="737"/>
        <end position="818"/>
    </location>
</feature>
<dbReference type="STRING" id="7165.Q7PYC4"/>